<dbReference type="SUPFAM" id="SSF52540">
    <property type="entry name" value="P-loop containing nucleoside triphosphate hydrolases"/>
    <property type="match status" value="1"/>
</dbReference>
<organism evidence="2 3">
    <name type="scientific">Intestinibaculum porci</name>
    <dbReference type="NCBI Taxonomy" id="2487118"/>
    <lineage>
        <taxon>Bacteria</taxon>
        <taxon>Bacillati</taxon>
        <taxon>Bacillota</taxon>
        <taxon>Erysipelotrichia</taxon>
        <taxon>Erysipelotrichales</taxon>
        <taxon>Erysipelotrichaceae</taxon>
        <taxon>Intestinibaculum</taxon>
    </lineage>
</organism>
<dbReference type="GO" id="GO:0016887">
    <property type="term" value="F:ATP hydrolysis activity"/>
    <property type="evidence" value="ECO:0007669"/>
    <property type="project" value="InterPro"/>
</dbReference>
<evidence type="ECO:0000313" key="2">
    <source>
        <dbReference type="EMBL" id="BBH26277.1"/>
    </source>
</evidence>
<feature type="domain" description="ORC1/DEAH AAA+ ATPase" evidence="1">
    <location>
        <begin position="69"/>
        <end position="140"/>
    </location>
</feature>
<accession>A0A3G9J516</accession>
<name>A0A3G9J516_9FIRM</name>
<dbReference type="KEGG" id="ebm:SG0102_12110"/>
<evidence type="ECO:0000313" key="3">
    <source>
        <dbReference type="Proteomes" id="UP000268059"/>
    </source>
</evidence>
<dbReference type="InParanoid" id="A0A3G9J516"/>
<keyword evidence="3" id="KW-1185">Reference proteome</keyword>
<dbReference type="Proteomes" id="UP000268059">
    <property type="component" value="Chromosome"/>
</dbReference>
<dbReference type="EMBL" id="AP019309">
    <property type="protein sequence ID" value="BBH26277.1"/>
    <property type="molecule type" value="Genomic_DNA"/>
</dbReference>
<dbReference type="OrthoDB" id="6400788at2"/>
<dbReference type="InterPro" id="IPR049945">
    <property type="entry name" value="AAA_22"/>
</dbReference>
<reference evidence="2 3" key="1">
    <citation type="submission" date="2018-11" db="EMBL/GenBank/DDBJ databases">
        <title>Novel Erysipelotrichaceae bacterium isolated from small intestine of a swine.</title>
        <authorList>
            <person name="Kim J.S."/>
            <person name="Choe H."/>
            <person name="Lee Y.R."/>
            <person name="Kim K.M."/>
            <person name="Park D.S."/>
        </authorList>
    </citation>
    <scope>NUCLEOTIDE SEQUENCE [LARGE SCALE GENOMIC DNA]</scope>
    <source>
        <strain evidence="2 3">SG0102</strain>
    </source>
</reference>
<evidence type="ECO:0000259" key="1">
    <source>
        <dbReference type="Pfam" id="PF13401"/>
    </source>
</evidence>
<dbReference type="InterPro" id="IPR027417">
    <property type="entry name" value="P-loop_NTPase"/>
</dbReference>
<dbReference type="RefSeq" id="WP_125119168.1">
    <property type="nucleotide sequence ID" value="NZ_AP019309.1"/>
</dbReference>
<dbReference type="Pfam" id="PF13401">
    <property type="entry name" value="AAA_22"/>
    <property type="match status" value="1"/>
</dbReference>
<proteinExistence type="predicted"/>
<protein>
    <recommendedName>
        <fullName evidence="1">ORC1/DEAH AAA+ ATPase domain-containing protein</fullName>
    </recommendedName>
</protein>
<gene>
    <name evidence="2" type="ORF">SG0102_12110</name>
</gene>
<sequence length="1037" mass="121036">MNSKIAKARLNAIVKPDANNTAIEDFFATHVPLKHLQVVDQFSLAPPVGNFRDEIEIFEDYVKNPENKHQMIVVYGQSGTGKSHLIRWFKEMLVNEQLDHEVILYISRSDNTLKGTIKQLLQKEELRNIEGNEELYKKLRSASEFVDEKKLKDQIYYQFVVEVQNDHSINSVKQRKIAAFLKDDRIKDYLLRPKGPLERIYSKIDERETIVDLDVKAEFYPEDFYIDSELYQKIDQYGDLSAKRLTKKLYSDVSREKEARALSKYLNGFVEEVIQHTTNIEPGDIEQIFTNIRHQLFTQNKNLTIFIEDITSFTGVDKSLLNALLRENEGEDEKEEICRISSIIGSTTSFIQDKFLDNHKDRVSTYIYIPDNQFDQKQLFEFVGRYVNAMSLTKERLKEWVSAGAHPEDYPVHECIEGKNWDYIISDDHKLPLYPFSKNAIVNLYDTQLREGAKTPRYIIRDIIEPVAREALETPAMFPSERFIYRKQNVDVNTILDRRIGDDISKLDRLKRFIYIWGNGKADKYVQNDIQYISGIPEEEYQLFDLPVLDLKESKAVLEEEIPDVSDDFVEAHKVEKKVISEKSANIFEITLEQEKNLKEVEELLGEWLLGRILLPKGNVGAGKYINNARSDINSYLLETIDWQLYNVSMDNVRKIKDSSNGLIKFAGEDKGKPALYTIPISNNAVRLIMAFIRWNYLGKKENFNYYNGIEDAYTITNWKRTVEKDIVHAAEFIDDQEVHYIDAAISMKILNQALFNSVNIKNIQNYNFDMMYKALSMSSHVQHAKKWNEVENMLINDKLDAESIDATVKRYFNLEQGNSSRVFVIKYLEATKALKNMKKKKLLVDPYSIPNDIIKKRKEIYDQYTKYFDRLEAILDDEMNNLLPIKNDCENYLQELDIEDDEDFDDFTNDVSDFYDYANSLRFNIRFSATEISDDIKKILDAVERVNAAEKEDAVINKILLLNKPTIEYLSELQEYFQNIGRDVQIAEGELNRRTQELDSSFAEIDEIKENYQKSRTVLRNSIDILKSLRGDHCDN</sequence>
<dbReference type="Gene3D" id="3.40.50.300">
    <property type="entry name" value="P-loop containing nucleotide triphosphate hydrolases"/>
    <property type="match status" value="1"/>
</dbReference>
<dbReference type="AlphaFoldDB" id="A0A3G9J516"/>